<dbReference type="Proteomes" id="UP001149165">
    <property type="component" value="Unassembled WGS sequence"/>
</dbReference>
<comment type="caution">
    <text evidence="2">The sequence shown here is derived from an EMBL/GenBank/DDBJ whole genome shotgun (WGS) entry which is preliminary data.</text>
</comment>
<evidence type="ECO:0000256" key="1">
    <source>
        <dbReference type="SAM" id="Phobius"/>
    </source>
</evidence>
<feature type="transmembrane region" description="Helical" evidence="1">
    <location>
        <begin position="125"/>
        <end position="145"/>
    </location>
</feature>
<organism evidence="2 3">
    <name type="scientific">Penicillium angulare</name>
    <dbReference type="NCBI Taxonomy" id="116970"/>
    <lineage>
        <taxon>Eukaryota</taxon>
        <taxon>Fungi</taxon>
        <taxon>Dikarya</taxon>
        <taxon>Ascomycota</taxon>
        <taxon>Pezizomycotina</taxon>
        <taxon>Eurotiomycetes</taxon>
        <taxon>Eurotiomycetidae</taxon>
        <taxon>Eurotiales</taxon>
        <taxon>Aspergillaceae</taxon>
        <taxon>Penicillium</taxon>
    </lineage>
</organism>
<gene>
    <name evidence="2" type="ORF">N7456_003035</name>
</gene>
<keyword evidence="1" id="KW-0812">Transmembrane</keyword>
<sequence>MAEDLLLNLDLAKVQAAVLPHLESRFSGDCTANFSRIGKDTLTRMRRIQERIEMIAPSSPLWKGLDAQSEVSVLKFACHSVSTIILHLLQDCQASPLETRDSYLESARQGLSSLMSMSLSAEKQSAVAFLHWTLLFYPISAYFVLFCNVVATSNIADFNLLKATVDCLAWGEAKSAPIAQIRSVLQYFVHLSRGVFKGKTTIPGALGDFQYQVQPQPSQFLSSLNSFPSSWNSDCERIQSHSDEVENCPETFFYSLQGLGSPDHDIFDFLENQFENA</sequence>
<evidence type="ECO:0000313" key="2">
    <source>
        <dbReference type="EMBL" id="KAJ5106360.1"/>
    </source>
</evidence>
<dbReference type="EMBL" id="JAPQKH010000003">
    <property type="protein sequence ID" value="KAJ5106360.1"/>
    <property type="molecule type" value="Genomic_DNA"/>
</dbReference>
<name>A0A9W9FTY6_9EURO</name>
<reference evidence="2" key="2">
    <citation type="journal article" date="2023" name="IMA Fungus">
        <title>Comparative genomic study of the Penicillium genus elucidates a diverse pangenome and 15 lateral gene transfer events.</title>
        <authorList>
            <person name="Petersen C."/>
            <person name="Sorensen T."/>
            <person name="Nielsen M.R."/>
            <person name="Sondergaard T.E."/>
            <person name="Sorensen J.L."/>
            <person name="Fitzpatrick D.A."/>
            <person name="Frisvad J.C."/>
            <person name="Nielsen K.L."/>
        </authorList>
    </citation>
    <scope>NUCLEOTIDE SEQUENCE</scope>
    <source>
        <strain evidence="2">IBT 30069</strain>
    </source>
</reference>
<dbReference type="AlphaFoldDB" id="A0A9W9FTY6"/>
<evidence type="ECO:0008006" key="4">
    <source>
        <dbReference type="Google" id="ProtNLM"/>
    </source>
</evidence>
<accession>A0A9W9FTY6</accession>
<proteinExistence type="predicted"/>
<reference evidence="2" key="1">
    <citation type="submission" date="2022-11" db="EMBL/GenBank/DDBJ databases">
        <authorList>
            <person name="Petersen C."/>
        </authorList>
    </citation>
    <scope>NUCLEOTIDE SEQUENCE</scope>
    <source>
        <strain evidence="2">IBT 30069</strain>
    </source>
</reference>
<evidence type="ECO:0000313" key="3">
    <source>
        <dbReference type="Proteomes" id="UP001149165"/>
    </source>
</evidence>
<keyword evidence="1" id="KW-1133">Transmembrane helix</keyword>
<keyword evidence="3" id="KW-1185">Reference proteome</keyword>
<keyword evidence="1" id="KW-0472">Membrane</keyword>
<dbReference type="OrthoDB" id="103819at2759"/>
<protein>
    <recommendedName>
        <fullName evidence="4">C6 transcription factor</fullName>
    </recommendedName>
</protein>